<reference evidence="1 2" key="1">
    <citation type="journal article" date="2018" name="Sci. Rep.">
        <title>Genomic signatures of local adaptation to the degree of environmental predictability in rotifers.</title>
        <authorList>
            <person name="Franch-Gras L."/>
            <person name="Hahn C."/>
            <person name="Garcia-Roger E.M."/>
            <person name="Carmona M.J."/>
            <person name="Serra M."/>
            <person name="Gomez A."/>
        </authorList>
    </citation>
    <scope>NUCLEOTIDE SEQUENCE [LARGE SCALE GENOMIC DNA]</scope>
    <source>
        <strain evidence="1">HYR1</strain>
    </source>
</reference>
<evidence type="ECO:0000313" key="2">
    <source>
        <dbReference type="Proteomes" id="UP000276133"/>
    </source>
</evidence>
<comment type="caution">
    <text evidence="1">The sequence shown here is derived from an EMBL/GenBank/DDBJ whole genome shotgun (WGS) entry which is preliminary data.</text>
</comment>
<proteinExistence type="predicted"/>
<protein>
    <submittedName>
        <fullName evidence="1">Uncharacterized protein</fullName>
    </submittedName>
</protein>
<dbReference type="AlphaFoldDB" id="A0A3M7PBD4"/>
<sequence length="63" mass="7465">MVSIAEKICLNPTKNSRKKLENLFLVLRVNKILAQLDKLNMKRIHLGKISLKKYGLSRYDRFY</sequence>
<evidence type="ECO:0000313" key="1">
    <source>
        <dbReference type="EMBL" id="RMZ96333.1"/>
    </source>
</evidence>
<gene>
    <name evidence="1" type="ORF">BpHYR1_018369</name>
</gene>
<name>A0A3M7PBD4_BRAPC</name>
<dbReference type="EMBL" id="REGN01012286">
    <property type="protein sequence ID" value="RMZ96333.1"/>
    <property type="molecule type" value="Genomic_DNA"/>
</dbReference>
<keyword evidence="2" id="KW-1185">Reference proteome</keyword>
<accession>A0A3M7PBD4</accession>
<dbReference type="Proteomes" id="UP000276133">
    <property type="component" value="Unassembled WGS sequence"/>
</dbReference>
<organism evidence="1 2">
    <name type="scientific">Brachionus plicatilis</name>
    <name type="common">Marine rotifer</name>
    <name type="synonym">Brachionus muelleri</name>
    <dbReference type="NCBI Taxonomy" id="10195"/>
    <lineage>
        <taxon>Eukaryota</taxon>
        <taxon>Metazoa</taxon>
        <taxon>Spiralia</taxon>
        <taxon>Gnathifera</taxon>
        <taxon>Rotifera</taxon>
        <taxon>Eurotatoria</taxon>
        <taxon>Monogononta</taxon>
        <taxon>Pseudotrocha</taxon>
        <taxon>Ploima</taxon>
        <taxon>Brachionidae</taxon>
        <taxon>Brachionus</taxon>
    </lineage>
</organism>